<keyword evidence="3" id="KW-1185">Reference proteome</keyword>
<comment type="caution">
    <text evidence="2">The sequence shown here is derived from an EMBL/GenBank/DDBJ whole genome shotgun (WGS) entry which is preliminary data.</text>
</comment>
<organism evidence="2 3">
    <name type="scientific">Halobacillus trueperi</name>
    <dbReference type="NCBI Taxonomy" id="156205"/>
    <lineage>
        <taxon>Bacteria</taxon>
        <taxon>Bacillati</taxon>
        <taxon>Bacillota</taxon>
        <taxon>Bacilli</taxon>
        <taxon>Bacillales</taxon>
        <taxon>Bacillaceae</taxon>
        <taxon>Halobacillus</taxon>
    </lineage>
</organism>
<dbReference type="PANTHER" id="PTHR48261:SF2">
    <property type="entry name" value="ACETYLGLUCOSAMINYLTRANSFERASE"/>
    <property type="match status" value="1"/>
</dbReference>
<evidence type="ECO:0000313" key="2">
    <source>
        <dbReference type="EMBL" id="REJ10268.1"/>
    </source>
</evidence>
<accession>A0A3E0JBE2</accession>
<dbReference type="RefSeq" id="WP_115822850.1">
    <property type="nucleotide sequence ID" value="NZ_QUAE01000003.1"/>
</dbReference>
<dbReference type="PANTHER" id="PTHR48261">
    <property type="entry name" value="ACETYLGLUCOSAMINYLTRANSFERASE"/>
    <property type="match status" value="1"/>
</dbReference>
<dbReference type="InterPro" id="IPR056442">
    <property type="entry name" value="GINT1_N"/>
</dbReference>
<name>A0A3E0JBE2_9BACI</name>
<proteinExistence type="predicted"/>
<dbReference type="SUPFAM" id="SSF75005">
    <property type="entry name" value="Arabinanase/levansucrase/invertase"/>
    <property type="match status" value="1"/>
</dbReference>
<dbReference type="InterPro" id="IPR023296">
    <property type="entry name" value="Glyco_hydro_beta-prop_sf"/>
</dbReference>
<sequence length="550" mass="64356">MKVENMKFGIIIDELSGEKWKYETLHKLKEMEGLECSLIIKVHAGEKNQSYKSQDHNIKDLFPHCSYKICEVDKGVLKPRDLLHLRAYHLDFYLDLSDVRFEGEFLNLPLYGVWSFRHLKERGPILHELWKESSYTEVFFDRLLPNGKVQNLIKGSLPTILFSAKKHKGQIEQAILEWPAQMCRKINKGVPYTFGPHECVIEKNTPVSVMKRIRYTLRIGKHQAKRWYKRLFGYEYWNIGIVKQPLQDFLSENPLEIEWLFPDKKLYYADPFAYEADGELRLIFEEVDHRVVKGFISECHLMNEGEDNGKYILRKGTMNLPTHMSYPYIVEDGNNYYCIPETSETKKVTLHQWDDETKEWRKVKTILKGVAAVDSTIIHWNGKWWLFCTRASSLQTENYELHIFYSDHLLGEWKEHAANPVKYDIRSARPAGTPFVRNDVLYRPAQDCSATYGGSIVLNRVEELSPDKFQEEPVSHLKQPPGSLYPDGLHTISYARENISLVDGKRIDYHPLNLIKKLYMLKSKPFEKVMKPSNRKGIFAHSFSIKNLNS</sequence>
<dbReference type="Pfam" id="PF24793">
    <property type="entry name" value="GINT1_N"/>
    <property type="match status" value="1"/>
</dbReference>
<dbReference type="Gene3D" id="2.115.10.20">
    <property type="entry name" value="Glycosyl hydrolase domain, family 43"/>
    <property type="match status" value="1"/>
</dbReference>
<evidence type="ECO:0000259" key="1">
    <source>
        <dbReference type="Pfam" id="PF24793"/>
    </source>
</evidence>
<reference evidence="2 3" key="1">
    <citation type="submission" date="2018-08" db="EMBL/GenBank/DDBJ databases">
        <title>Genome sequence of Halobacillus trueperi KCTC 3686.</title>
        <authorList>
            <person name="Cho K.H."/>
            <person name="Kwak M.-J."/>
            <person name="Kim B.-Y."/>
            <person name="Chun J."/>
        </authorList>
    </citation>
    <scope>NUCLEOTIDE SEQUENCE [LARGE SCALE GENOMIC DNA]</scope>
    <source>
        <strain evidence="2 3">KCTC 3686</strain>
    </source>
</reference>
<dbReference type="GO" id="GO:0016757">
    <property type="term" value="F:glycosyltransferase activity"/>
    <property type="evidence" value="ECO:0007669"/>
    <property type="project" value="InterPro"/>
</dbReference>
<dbReference type="InterPro" id="IPR004263">
    <property type="entry name" value="Exostosin"/>
</dbReference>
<dbReference type="Proteomes" id="UP000256305">
    <property type="component" value="Unassembled WGS sequence"/>
</dbReference>
<evidence type="ECO:0000313" key="3">
    <source>
        <dbReference type="Proteomes" id="UP000256305"/>
    </source>
</evidence>
<dbReference type="AlphaFoldDB" id="A0A3E0JBE2"/>
<dbReference type="EMBL" id="QUAE01000003">
    <property type="protein sequence ID" value="REJ10268.1"/>
    <property type="molecule type" value="Genomic_DNA"/>
</dbReference>
<protein>
    <recommendedName>
        <fullName evidence="1">Glucosamine inositolphosphorylceramide transferase 1 N-terminal domain-containing protein</fullName>
    </recommendedName>
</protein>
<gene>
    <name evidence="2" type="ORF">DYE48_06045</name>
</gene>
<feature type="domain" description="Glucosamine inositolphosphorylceramide transferase 1 N-terminal" evidence="1">
    <location>
        <begin position="267"/>
        <end position="475"/>
    </location>
</feature>